<sequence length="208" mass="21253">MSPNDEEMLKAERRRMAAAFGEVLHEPVPDRLKALLAEPAPQVVDIGAVRARLRGPGRAMSSWAAWGGMAATLLLGTLLGTRLAPSGGDALDGGRLVATGSVARALDRQLAGAPEAGAAVAVQLSFKARDGRYCRSFTTAASAGLACREADGGWALQQLAATAPAAGGGMRQAASSLPPSVLTAVDGLMAGEALGPEQERAARDAGWR</sequence>
<accession>A0A9X4LGJ6</accession>
<protein>
    <recommendedName>
        <fullName evidence="3">Anti-sigma factor NepR domain-containing protein</fullName>
    </recommendedName>
</protein>
<dbReference type="AlphaFoldDB" id="A0A9X4LGJ6"/>
<evidence type="ECO:0008006" key="3">
    <source>
        <dbReference type="Google" id="ProtNLM"/>
    </source>
</evidence>
<keyword evidence="2" id="KW-1185">Reference proteome</keyword>
<organism evidence="1 2">
    <name type="scientific">Pelomonas aquatica</name>
    <dbReference type="NCBI Taxonomy" id="431058"/>
    <lineage>
        <taxon>Bacteria</taxon>
        <taxon>Pseudomonadati</taxon>
        <taxon>Pseudomonadota</taxon>
        <taxon>Betaproteobacteria</taxon>
        <taxon>Burkholderiales</taxon>
        <taxon>Sphaerotilaceae</taxon>
        <taxon>Roseateles</taxon>
    </lineage>
</organism>
<proteinExistence type="predicted"/>
<reference evidence="1" key="1">
    <citation type="submission" date="2019-02" db="EMBL/GenBank/DDBJ databases">
        <title>Draft genome of the type strain Pelomonas aquatica CCUG 52575T.</title>
        <authorList>
            <person name="Gomila M."/>
            <person name="Lalucat J."/>
        </authorList>
    </citation>
    <scope>NUCLEOTIDE SEQUENCE</scope>
    <source>
        <strain evidence="1">CCUG 52575</strain>
    </source>
</reference>
<dbReference type="Proteomes" id="UP001152766">
    <property type="component" value="Unassembled WGS sequence"/>
</dbReference>
<gene>
    <name evidence="1" type="ORF">EXJ73_13780</name>
</gene>
<dbReference type="RefSeq" id="WP_268153343.1">
    <property type="nucleotide sequence ID" value="NZ_JAPPUW010000021.1"/>
</dbReference>
<evidence type="ECO:0000313" key="2">
    <source>
        <dbReference type="Proteomes" id="UP001152766"/>
    </source>
</evidence>
<name>A0A9X4LGJ6_9BURK</name>
<comment type="caution">
    <text evidence="1">The sequence shown here is derived from an EMBL/GenBank/DDBJ whole genome shotgun (WGS) entry which is preliminary data.</text>
</comment>
<dbReference type="EMBL" id="SGUG01000019">
    <property type="protein sequence ID" value="MDG0863536.1"/>
    <property type="molecule type" value="Genomic_DNA"/>
</dbReference>
<evidence type="ECO:0000313" key="1">
    <source>
        <dbReference type="EMBL" id="MDG0863536.1"/>
    </source>
</evidence>